<evidence type="ECO:0000313" key="3">
    <source>
        <dbReference type="Proteomes" id="UP000827889"/>
    </source>
</evidence>
<evidence type="ECO:0000256" key="2">
    <source>
        <dbReference type="SAM" id="Phobius"/>
    </source>
</evidence>
<protein>
    <submittedName>
        <fullName evidence="4">Uncharacterized protein LOC115744601 isoform X1</fullName>
    </submittedName>
</protein>
<keyword evidence="2" id="KW-1133">Transmembrane helix</keyword>
<organism evidence="3 4">
    <name type="scientific">Rhodamnia argentea</name>
    <dbReference type="NCBI Taxonomy" id="178133"/>
    <lineage>
        <taxon>Eukaryota</taxon>
        <taxon>Viridiplantae</taxon>
        <taxon>Streptophyta</taxon>
        <taxon>Embryophyta</taxon>
        <taxon>Tracheophyta</taxon>
        <taxon>Spermatophyta</taxon>
        <taxon>Magnoliopsida</taxon>
        <taxon>eudicotyledons</taxon>
        <taxon>Gunneridae</taxon>
        <taxon>Pentapetalae</taxon>
        <taxon>rosids</taxon>
        <taxon>malvids</taxon>
        <taxon>Myrtales</taxon>
        <taxon>Myrtaceae</taxon>
        <taxon>Myrtoideae</taxon>
        <taxon>Myrteae</taxon>
        <taxon>Australasian group</taxon>
        <taxon>Rhodamnia</taxon>
    </lineage>
</organism>
<feature type="region of interest" description="Disordered" evidence="1">
    <location>
        <begin position="1"/>
        <end position="34"/>
    </location>
</feature>
<feature type="region of interest" description="Disordered" evidence="1">
    <location>
        <begin position="134"/>
        <end position="155"/>
    </location>
</feature>
<keyword evidence="2" id="KW-0472">Membrane</keyword>
<feature type="compositionally biased region" description="Low complexity" evidence="1">
    <location>
        <begin position="140"/>
        <end position="155"/>
    </location>
</feature>
<keyword evidence="2" id="KW-0812">Transmembrane</keyword>
<feature type="region of interest" description="Disordered" evidence="1">
    <location>
        <begin position="226"/>
        <end position="288"/>
    </location>
</feature>
<name>A0ABM3HBA4_9MYRT</name>
<dbReference type="GeneID" id="115744601"/>
<dbReference type="PANTHER" id="PTHR36787">
    <property type="entry name" value="TRANSMEMBRANE PROTEIN"/>
    <property type="match status" value="1"/>
</dbReference>
<sequence length="322" mass="34978">MAEGPETPSSASQPPPPPPPSSSSEKSPQGTIRQQAQVPLSSAFPVPGNGDMQMFPVFYPTLGPSLSNSQNQDQTNRGAGIYAVPVSPYLGSFSGFQSNTLIPLTYNIPTQLDRFFRLNQWVLQYGVQRVREAGSTGEEQGQVGHQQQNPQQQPAPQRQVVVRRFQIAIQLDLLLILKLAAVIFLFNQDGSRQRLVVLVFFASLIYLYQTGALAPLIRWLSQGMQRAAAPPHPPRPAVRAENVPPAAGQGNENQPLAADGQAGAENENRAVEDDGNQAAENQNAAEQGAENGANHWWGIVKEIQMIVFGFISSLLPGFHNID</sequence>
<feature type="transmembrane region" description="Helical" evidence="2">
    <location>
        <begin position="167"/>
        <end position="186"/>
    </location>
</feature>
<feature type="transmembrane region" description="Helical" evidence="2">
    <location>
        <begin position="198"/>
        <end position="217"/>
    </location>
</feature>
<dbReference type="RefSeq" id="XP_048133875.1">
    <property type="nucleotide sequence ID" value="XM_048277918.1"/>
</dbReference>
<evidence type="ECO:0000313" key="4">
    <source>
        <dbReference type="RefSeq" id="XP_048133875.1"/>
    </source>
</evidence>
<proteinExistence type="predicted"/>
<keyword evidence="3" id="KW-1185">Reference proteome</keyword>
<gene>
    <name evidence="4" type="primary">LOC115744601</name>
</gene>
<accession>A0ABM3HBA4</accession>
<dbReference type="Proteomes" id="UP000827889">
    <property type="component" value="Chromosome 4"/>
</dbReference>
<feature type="compositionally biased region" description="Low complexity" evidence="1">
    <location>
        <begin position="276"/>
        <end position="288"/>
    </location>
</feature>
<reference evidence="4" key="1">
    <citation type="submission" date="2025-08" db="UniProtKB">
        <authorList>
            <consortium name="RefSeq"/>
        </authorList>
    </citation>
    <scope>IDENTIFICATION</scope>
    <source>
        <tissue evidence="4">Leaf</tissue>
    </source>
</reference>
<evidence type="ECO:0000256" key="1">
    <source>
        <dbReference type="SAM" id="MobiDB-lite"/>
    </source>
</evidence>